<dbReference type="InterPro" id="IPR006630">
    <property type="entry name" value="La_HTH"/>
</dbReference>
<dbReference type="CDD" id="cd12291">
    <property type="entry name" value="RRM1_La"/>
    <property type="match status" value="1"/>
</dbReference>
<dbReference type="AlphaFoldDB" id="M1ZJQ4"/>
<dbReference type="PANTHER" id="PTHR22792:SF140">
    <property type="entry name" value="ACHILLES, ISOFORM A"/>
    <property type="match status" value="1"/>
</dbReference>
<sequence length="466" mass="53050">MADNQVNGATATDPTDKPMTDSSTLVESADNKATNEPKTDETAAAAKADETGETKWEVNGKPEEENARRDNREERNGRSGRDNRGGRGRGRAGHNSREKQRNHEFDDLPESSDPAEIRAQVEFYFSTQNLSTDKHLFQELDGPDNRPVAIKHLLSFKRMRRFKPYSAVVNALRESKDLIVVDDKPGYERVKRKEPLVVPSREGDEQKKPSIEALFNRLRNSSTNKMSTIVYVKGFGDGEVGQIALERFFRPYGSVMVRKRRDDKNVWKGSVFVEFENEEMQQQFLALDPKPKYNDNELIIMGKKEYVEMKCKEKGIKPDWELTEEERQEKQKKFREENGGNNRGNNRGGRGGGRGGRGRDGGRSGRDRNRSRSPRRHRDRSGSLDSRDWNARRARYQNRRDDRGSHNEEKKGPQLDAHGVPIVRDTRGDPAVDAALQAPTDNKRKANDDADDASLKKAKLEIKQDA</sequence>
<dbReference type="InterPro" id="IPR012677">
    <property type="entry name" value="Nucleotide-bd_a/b_plait_sf"/>
</dbReference>
<dbReference type="SUPFAM" id="SSF54928">
    <property type="entry name" value="RNA-binding domain, RBD"/>
    <property type="match status" value="1"/>
</dbReference>
<dbReference type="InterPro" id="IPR045180">
    <property type="entry name" value="La_dom_prot"/>
</dbReference>
<reference evidence="8 9" key="1">
    <citation type="journal article" date="2011" name="Nat. Commun.">
        <title>Effector diversification within compartments of the Leptosphaeria maculans genome affected by Repeat-Induced Point mutations.</title>
        <authorList>
            <person name="Rouxel T."/>
            <person name="Grandaubert J."/>
            <person name="Hane J.K."/>
            <person name="Hoede C."/>
            <person name="van de Wouw A.P."/>
            <person name="Couloux A."/>
            <person name="Dominguez V."/>
            <person name="Anthouard V."/>
            <person name="Bally P."/>
            <person name="Bourras S."/>
            <person name="Cozijnsen A.J."/>
            <person name="Ciuffetti L.M."/>
            <person name="Degrave A."/>
            <person name="Dilmaghani A."/>
            <person name="Duret L."/>
            <person name="Fudal I."/>
            <person name="Goodwin S.B."/>
            <person name="Gout L."/>
            <person name="Glaser N."/>
            <person name="Linglin J."/>
            <person name="Kema G.H.J."/>
            <person name="Lapalu N."/>
            <person name="Lawrence C.B."/>
            <person name="May K."/>
            <person name="Meyer M."/>
            <person name="Ollivier B."/>
            <person name="Poulain J."/>
            <person name="Schoch C.L."/>
            <person name="Simon A."/>
            <person name="Spatafora J.W."/>
            <person name="Stachowiak A."/>
            <person name="Turgeon B.G."/>
            <person name="Tyler B.M."/>
            <person name="Vincent D."/>
            <person name="Weissenbach J."/>
            <person name="Amselem J."/>
            <person name="Quesneville H."/>
            <person name="Oliver R.P."/>
            <person name="Wincker P."/>
            <person name="Balesdent M.-H."/>
            <person name="Howlett B.J."/>
        </authorList>
    </citation>
    <scope>NUCLEOTIDE SEQUENCE [LARGE SCALE GENOMIC DNA]</scope>
    <source>
        <strain evidence="9">JN3 / isolate v23.1.3 / race Av1-4-5-6-7-8</strain>
    </source>
</reference>
<dbReference type="InterPro" id="IPR035979">
    <property type="entry name" value="RBD_domain_sf"/>
</dbReference>
<feature type="compositionally biased region" description="Basic and acidic residues" evidence="5">
    <location>
        <begin position="357"/>
        <end position="370"/>
    </location>
</feature>
<dbReference type="GO" id="GO:0006396">
    <property type="term" value="P:RNA processing"/>
    <property type="evidence" value="ECO:0007669"/>
    <property type="project" value="InterPro"/>
</dbReference>
<feature type="region of interest" description="Disordered" evidence="5">
    <location>
        <begin position="322"/>
        <end position="453"/>
    </location>
</feature>
<dbReference type="InterPro" id="IPR036388">
    <property type="entry name" value="WH-like_DNA-bd_sf"/>
</dbReference>
<dbReference type="GO" id="GO:1990904">
    <property type="term" value="C:ribonucleoprotein complex"/>
    <property type="evidence" value="ECO:0007669"/>
    <property type="project" value="InterPro"/>
</dbReference>
<dbReference type="InterPro" id="IPR036390">
    <property type="entry name" value="WH_DNA-bd_sf"/>
</dbReference>
<feature type="compositionally biased region" description="Basic and acidic residues" evidence="5">
    <location>
        <begin position="398"/>
        <end position="413"/>
    </location>
</feature>
<dbReference type="PANTHER" id="PTHR22792">
    <property type="entry name" value="LUPUS LA PROTEIN-RELATED"/>
    <property type="match status" value="1"/>
</dbReference>
<dbReference type="Gene3D" id="1.10.10.10">
    <property type="entry name" value="Winged helix-like DNA-binding domain superfamily/Winged helix DNA-binding domain"/>
    <property type="match status" value="1"/>
</dbReference>
<feature type="region of interest" description="Disordered" evidence="5">
    <location>
        <begin position="1"/>
        <end position="115"/>
    </location>
</feature>
<dbReference type="PROSITE" id="PS50961">
    <property type="entry name" value="HTH_LA"/>
    <property type="match status" value="1"/>
</dbReference>
<dbReference type="Proteomes" id="UP000002668">
    <property type="component" value="Genome"/>
</dbReference>
<evidence type="ECO:0000256" key="1">
    <source>
        <dbReference type="ARBA" id="ARBA00004123"/>
    </source>
</evidence>
<dbReference type="GO" id="GO:0005634">
    <property type="term" value="C:nucleus"/>
    <property type="evidence" value="ECO:0007669"/>
    <property type="project" value="UniProtKB-SubCell"/>
</dbReference>
<dbReference type="EMBL" id="FP929135">
    <property type="protein sequence ID" value="CCT61124.1"/>
    <property type="molecule type" value="Genomic_DNA"/>
</dbReference>
<dbReference type="InterPro" id="IPR002344">
    <property type="entry name" value="Lupus_La"/>
</dbReference>
<evidence type="ECO:0000256" key="2">
    <source>
        <dbReference type="ARBA" id="ARBA00022884"/>
    </source>
</evidence>
<feature type="compositionally biased region" description="Basic and acidic residues" evidence="5">
    <location>
        <begin position="380"/>
        <end position="391"/>
    </location>
</feature>
<feature type="domain" description="RRM" evidence="6">
    <location>
        <begin position="228"/>
        <end position="312"/>
    </location>
</feature>
<feature type="compositionally biased region" description="Basic and acidic residues" evidence="5">
    <location>
        <begin position="29"/>
        <end position="85"/>
    </location>
</feature>
<dbReference type="SMART" id="SM00360">
    <property type="entry name" value="RRM"/>
    <property type="match status" value="1"/>
</dbReference>
<name>M1ZJQ4_LEPMJ</name>
<evidence type="ECO:0000313" key="8">
    <source>
        <dbReference type="EMBL" id="CCT61124.1"/>
    </source>
</evidence>
<evidence type="ECO:0000259" key="6">
    <source>
        <dbReference type="PROSITE" id="PS50102"/>
    </source>
</evidence>
<feature type="compositionally biased region" description="Basic and acidic residues" evidence="5">
    <location>
        <begin position="322"/>
        <end position="338"/>
    </location>
</feature>
<dbReference type="InterPro" id="IPR000504">
    <property type="entry name" value="RRM_dom"/>
</dbReference>
<dbReference type="OrthoDB" id="439993at2759"/>
<dbReference type="PRINTS" id="PR00302">
    <property type="entry name" value="LUPUSLA"/>
</dbReference>
<feature type="compositionally biased region" description="Polar residues" evidence="5">
    <location>
        <begin position="1"/>
        <end position="13"/>
    </location>
</feature>
<dbReference type="STRING" id="985895.M1ZJQ4"/>
<evidence type="ECO:0000259" key="7">
    <source>
        <dbReference type="PROSITE" id="PS50961"/>
    </source>
</evidence>
<evidence type="ECO:0000256" key="5">
    <source>
        <dbReference type="SAM" id="MobiDB-lite"/>
    </source>
</evidence>
<evidence type="ECO:0000256" key="3">
    <source>
        <dbReference type="ARBA" id="ARBA00023242"/>
    </source>
</evidence>
<feature type="compositionally biased region" description="Gly residues" evidence="5">
    <location>
        <begin position="346"/>
        <end position="355"/>
    </location>
</feature>
<dbReference type="PROSITE" id="PS50102">
    <property type="entry name" value="RRM"/>
    <property type="match status" value="1"/>
</dbReference>
<proteinExistence type="predicted"/>
<keyword evidence="9" id="KW-1185">Reference proteome</keyword>
<keyword evidence="3" id="KW-0539">Nucleus</keyword>
<dbReference type="Pfam" id="PF05383">
    <property type="entry name" value="La"/>
    <property type="match status" value="1"/>
</dbReference>
<dbReference type="SUPFAM" id="SSF46785">
    <property type="entry name" value="Winged helix' DNA-binding domain"/>
    <property type="match status" value="1"/>
</dbReference>
<feature type="compositionally biased region" description="Basic and acidic residues" evidence="5">
    <location>
        <begin position="95"/>
        <end position="106"/>
    </location>
</feature>
<accession>M1ZJQ4</accession>
<keyword evidence="2 4" id="KW-0694">RNA-binding</keyword>
<dbReference type="InParanoid" id="M1ZJQ4"/>
<evidence type="ECO:0000313" key="9">
    <source>
        <dbReference type="Proteomes" id="UP000002668"/>
    </source>
</evidence>
<evidence type="ECO:0000256" key="4">
    <source>
        <dbReference type="PROSITE-ProRule" id="PRU00332"/>
    </source>
</evidence>
<feature type="compositionally biased region" description="Basic and acidic residues" evidence="5">
    <location>
        <begin position="441"/>
        <end position="453"/>
    </location>
</feature>
<gene>
    <name evidence="8" type="ORF">Lema_P125290.1</name>
</gene>
<dbReference type="GO" id="GO:0003729">
    <property type="term" value="F:mRNA binding"/>
    <property type="evidence" value="ECO:0007669"/>
    <property type="project" value="TreeGrafter"/>
</dbReference>
<comment type="subcellular location">
    <subcellularLocation>
        <location evidence="1">Nucleus</location>
    </subcellularLocation>
</comment>
<dbReference type="Gene3D" id="3.30.70.330">
    <property type="match status" value="1"/>
</dbReference>
<feature type="domain" description="HTH La-type RNA-binding" evidence="7">
    <location>
        <begin position="107"/>
        <end position="198"/>
    </location>
</feature>
<dbReference type="VEuPathDB" id="FungiDB:Lema_P125290.1"/>
<dbReference type="SMART" id="SM00715">
    <property type="entry name" value="LA"/>
    <property type="match status" value="1"/>
</dbReference>
<protein>
    <submittedName>
        <fullName evidence="8">Uncharacterized protein</fullName>
    </submittedName>
</protein>
<organism evidence="8 9">
    <name type="scientific">Leptosphaeria maculans (strain JN3 / isolate v23.1.3 / race Av1-4-5-6-7-8)</name>
    <name type="common">Blackleg fungus</name>
    <name type="synonym">Phoma lingam</name>
    <dbReference type="NCBI Taxonomy" id="985895"/>
    <lineage>
        <taxon>Eukaryota</taxon>
        <taxon>Fungi</taxon>
        <taxon>Dikarya</taxon>
        <taxon>Ascomycota</taxon>
        <taxon>Pezizomycotina</taxon>
        <taxon>Dothideomycetes</taxon>
        <taxon>Pleosporomycetidae</taxon>
        <taxon>Pleosporales</taxon>
        <taxon>Pleosporineae</taxon>
        <taxon>Leptosphaeriaceae</taxon>
        <taxon>Plenodomus</taxon>
        <taxon>Plenodomus lingam/Leptosphaeria maculans species complex</taxon>
    </lineage>
</organism>